<dbReference type="GO" id="GO:0000981">
    <property type="term" value="F:DNA-binding transcription factor activity, RNA polymerase II-specific"/>
    <property type="evidence" value="ECO:0007669"/>
    <property type="project" value="TreeGrafter"/>
</dbReference>
<gene>
    <name evidence="7" type="ORF">G5I_04700</name>
</gene>
<evidence type="ECO:0000256" key="5">
    <source>
        <dbReference type="PROSITE-ProRule" id="PRU00201"/>
    </source>
</evidence>
<keyword evidence="2 5" id="KW-0238">DNA-binding</keyword>
<dbReference type="GO" id="GO:0045893">
    <property type="term" value="P:positive regulation of DNA-templated transcription"/>
    <property type="evidence" value="ECO:0007669"/>
    <property type="project" value="InterPro"/>
</dbReference>
<comment type="subcellular location">
    <subcellularLocation>
        <location evidence="5">Nucleus</location>
    </subcellularLocation>
</comment>
<dbReference type="PRINTS" id="PR00937">
    <property type="entry name" value="TBOX"/>
</dbReference>
<dbReference type="OrthoDB" id="7442607at2759"/>
<comment type="caution">
    <text evidence="5">Lacks conserved residue(s) required for the propagation of feature annotation.</text>
</comment>
<dbReference type="Proteomes" id="UP000007755">
    <property type="component" value="Unassembled WGS sequence"/>
</dbReference>
<dbReference type="InterPro" id="IPR001699">
    <property type="entry name" value="TF_T-box"/>
</dbReference>
<dbReference type="InterPro" id="IPR036960">
    <property type="entry name" value="T-box_sf"/>
</dbReference>
<dbReference type="eggNOG" id="KOG3586">
    <property type="taxonomic scope" value="Eukaryota"/>
</dbReference>
<name>F4WGC6_ACREC</name>
<dbReference type="PROSITE" id="PS50252">
    <property type="entry name" value="TBOX_3"/>
    <property type="match status" value="1"/>
</dbReference>
<sequence>MHRYQPRIHLIRCRHTDDSNLHITDLQKEEYKTFIFPEAIFTAVTAYQNQLITRLKIDSNPFAKGFRDSSRLTDFDRFENPFPELKYTR</sequence>
<dbReference type="STRING" id="103372.F4WGC6"/>
<keyword evidence="3" id="KW-0804">Transcription</keyword>
<evidence type="ECO:0000256" key="2">
    <source>
        <dbReference type="ARBA" id="ARBA00023125"/>
    </source>
</evidence>
<dbReference type="InterPro" id="IPR008967">
    <property type="entry name" value="p53-like_TF_DNA-bd_sf"/>
</dbReference>
<organism evidence="8">
    <name type="scientific">Acromyrmex echinatior</name>
    <name type="common">Panamanian leafcutter ant</name>
    <name type="synonym">Acromyrmex octospinosus echinatior</name>
    <dbReference type="NCBI Taxonomy" id="103372"/>
    <lineage>
        <taxon>Eukaryota</taxon>
        <taxon>Metazoa</taxon>
        <taxon>Ecdysozoa</taxon>
        <taxon>Arthropoda</taxon>
        <taxon>Hexapoda</taxon>
        <taxon>Insecta</taxon>
        <taxon>Pterygota</taxon>
        <taxon>Neoptera</taxon>
        <taxon>Endopterygota</taxon>
        <taxon>Hymenoptera</taxon>
        <taxon>Apocrita</taxon>
        <taxon>Aculeata</taxon>
        <taxon>Formicoidea</taxon>
        <taxon>Formicidae</taxon>
        <taxon>Myrmicinae</taxon>
        <taxon>Acromyrmex</taxon>
    </lineage>
</organism>
<dbReference type="EMBL" id="GL888128">
    <property type="protein sequence ID" value="EGI66893.1"/>
    <property type="molecule type" value="Genomic_DNA"/>
</dbReference>
<dbReference type="Gene3D" id="2.60.40.820">
    <property type="entry name" value="Transcription factor, T-box"/>
    <property type="match status" value="1"/>
</dbReference>
<dbReference type="GO" id="GO:0000978">
    <property type="term" value="F:RNA polymerase II cis-regulatory region sequence-specific DNA binding"/>
    <property type="evidence" value="ECO:0007669"/>
    <property type="project" value="InterPro"/>
</dbReference>
<dbReference type="PANTHER" id="PTHR11267">
    <property type="entry name" value="T-BOX PROTEIN-RELATED"/>
    <property type="match status" value="1"/>
</dbReference>
<dbReference type="InterPro" id="IPR046360">
    <property type="entry name" value="T-box_DNA-bd"/>
</dbReference>
<evidence type="ECO:0000256" key="3">
    <source>
        <dbReference type="ARBA" id="ARBA00023163"/>
    </source>
</evidence>
<dbReference type="AlphaFoldDB" id="F4WGC6"/>
<dbReference type="GO" id="GO:0001708">
    <property type="term" value="P:cell fate specification"/>
    <property type="evidence" value="ECO:0007669"/>
    <property type="project" value="TreeGrafter"/>
</dbReference>
<dbReference type="GO" id="GO:0048731">
    <property type="term" value="P:system development"/>
    <property type="evidence" value="ECO:0007669"/>
    <property type="project" value="UniProtKB-ARBA"/>
</dbReference>
<feature type="domain" description="T-box" evidence="6">
    <location>
        <begin position="1"/>
        <end position="68"/>
    </location>
</feature>
<dbReference type="PANTHER" id="PTHR11267:SF190">
    <property type="entry name" value="T-BOX TRANSCRIPTION FACTOR TBX20"/>
    <property type="match status" value="1"/>
</dbReference>
<dbReference type="SMART" id="SM00425">
    <property type="entry name" value="TBOX"/>
    <property type="match status" value="1"/>
</dbReference>
<keyword evidence="1" id="KW-0805">Transcription regulation</keyword>
<evidence type="ECO:0000256" key="4">
    <source>
        <dbReference type="ARBA" id="ARBA00023242"/>
    </source>
</evidence>
<dbReference type="SUPFAM" id="SSF49417">
    <property type="entry name" value="p53-like transcription factors"/>
    <property type="match status" value="1"/>
</dbReference>
<evidence type="ECO:0000256" key="1">
    <source>
        <dbReference type="ARBA" id="ARBA00023015"/>
    </source>
</evidence>
<evidence type="ECO:0000313" key="8">
    <source>
        <dbReference type="Proteomes" id="UP000007755"/>
    </source>
</evidence>
<protein>
    <submittedName>
        <fullName evidence="7">T-box protein H15</fullName>
    </submittedName>
</protein>
<keyword evidence="8" id="KW-1185">Reference proteome</keyword>
<dbReference type="Pfam" id="PF00907">
    <property type="entry name" value="T-box"/>
    <property type="match status" value="1"/>
</dbReference>
<evidence type="ECO:0000259" key="6">
    <source>
        <dbReference type="PROSITE" id="PS50252"/>
    </source>
</evidence>
<dbReference type="GO" id="GO:0000785">
    <property type="term" value="C:chromatin"/>
    <property type="evidence" value="ECO:0007669"/>
    <property type="project" value="TreeGrafter"/>
</dbReference>
<proteinExistence type="predicted"/>
<keyword evidence="4 5" id="KW-0539">Nucleus</keyword>
<evidence type="ECO:0000313" key="7">
    <source>
        <dbReference type="EMBL" id="EGI66893.1"/>
    </source>
</evidence>
<dbReference type="InParanoid" id="F4WGC6"/>
<dbReference type="GO" id="GO:0005634">
    <property type="term" value="C:nucleus"/>
    <property type="evidence" value="ECO:0007669"/>
    <property type="project" value="UniProtKB-SubCell"/>
</dbReference>
<accession>F4WGC6</accession>
<reference evidence="7" key="1">
    <citation type="submission" date="2011-02" db="EMBL/GenBank/DDBJ databases">
        <title>The genome of the leaf-cutting ant Acromyrmex echinatior suggests key adaptations to social evolution and fungus farming.</title>
        <authorList>
            <person name="Nygaard S."/>
            <person name="Zhang G."/>
        </authorList>
    </citation>
    <scope>NUCLEOTIDE SEQUENCE</scope>
</reference>